<name>A0A9J6FDU5_HAELO</name>
<sequence length="289" mass="31814">MAHIGTGGLFLLLVAARIGGVPTSLGVQEQGAGGAQQAVAAQADAASAPVQERANVVMASQQGYAAAVPQQQPAVLASYGLGPRRRQRRNALRHRRRRRLDNPRYYYPNGDYSVDTEVGWDNYHRRSVRESAETPRRQESYQASYVAPAESGAVERFKADESRKDVEQDYSAAGFDYRAAGSYPRQNYQKQRRAALPSPPKRNAKQWGSWDYGQVQQSWNARYPQYDYGDAAMAYVRKEPSRFYAREEAASMAEQTSNVAAQSNYAAEVAGQDGVVERAGDVPPAAAAQ</sequence>
<dbReference type="OrthoDB" id="6507874at2759"/>
<protein>
    <submittedName>
        <fullName evidence="3">Uncharacterized protein</fullName>
    </submittedName>
</protein>
<feature type="signal peptide" evidence="2">
    <location>
        <begin position="1"/>
        <end position="20"/>
    </location>
</feature>
<feature type="region of interest" description="Disordered" evidence="1">
    <location>
        <begin position="182"/>
        <end position="209"/>
    </location>
</feature>
<evidence type="ECO:0000313" key="4">
    <source>
        <dbReference type="Proteomes" id="UP000821853"/>
    </source>
</evidence>
<dbReference type="OMA" id="QPNYAND"/>
<organism evidence="3 4">
    <name type="scientific">Haemaphysalis longicornis</name>
    <name type="common">Bush tick</name>
    <dbReference type="NCBI Taxonomy" id="44386"/>
    <lineage>
        <taxon>Eukaryota</taxon>
        <taxon>Metazoa</taxon>
        <taxon>Ecdysozoa</taxon>
        <taxon>Arthropoda</taxon>
        <taxon>Chelicerata</taxon>
        <taxon>Arachnida</taxon>
        <taxon>Acari</taxon>
        <taxon>Parasitiformes</taxon>
        <taxon>Ixodida</taxon>
        <taxon>Ixodoidea</taxon>
        <taxon>Ixodidae</taxon>
        <taxon>Haemaphysalinae</taxon>
        <taxon>Haemaphysalis</taxon>
    </lineage>
</organism>
<feature type="chain" id="PRO_5039895843" evidence="2">
    <location>
        <begin position="21"/>
        <end position="289"/>
    </location>
</feature>
<accession>A0A9J6FDU5</accession>
<dbReference type="Proteomes" id="UP000821853">
    <property type="component" value="Chromosome 1"/>
</dbReference>
<evidence type="ECO:0000256" key="2">
    <source>
        <dbReference type="SAM" id="SignalP"/>
    </source>
</evidence>
<evidence type="ECO:0000256" key="1">
    <source>
        <dbReference type="SAM" id="MobiDB-lite"/>
    </source>
</evidence>
<keyword evidence="2" id="KW-0732">Signal</keyword>
<evidence type="ECO:0000313" key="3">
    <source>
        <dbReference type="EMBL" id="KAH9361077.1"/>
    </source>
</evidence>
<gene>
    <name evidence="3" type="ORF">HPB48_002939</name>
</gene>
<feature type="compositionally biased region" description="Basic residues" evidence="1">
    <location>
        <begin position="83"/>
        <end position="99"/>
    </location>
</feature>
<keyword evidence="4" id="KW-1185">Reference proteome</keyword>
<dbReference type="VEuPathDB" id="VectorBase:HLOH_049433"/>
<dbReference type="AlphaFoldDB" id="A0A9J6FDU5"/>
<reference evidence="3 4" key="1">
    <citation type="journal article" date="2020" name="Cell">
        <title>Large-Scale Comparative Analyses of Tick Genomes Elucidate Their Genetic Diversity and Vector Capacities.</title>
        <authorList>
            <consortium name="Tick Genome and Microbiome Consortium (TIGMIC)"/>
            <person name="Jia N."/>
            <person name="Wang J."/>
            <person name="Shi W."/>
            <person name="Du L."/>
            <person name="Sun Y."/>
            <person name="Zhan W."/>
            <person name="Jiang J.F."/>
            <person name="Wang Q."/>
            <person name="Zhang B."/>
            <person name="Ji P."/>
            <person name="Bell-Sakyi L."/>
            <person name="Cui X.M."/>
            <person name="Yuan T.T."/>
            <person name="Jiang B.G."/>
            <person name="Yang W.F."/>
            <person name="Lam T.T."/>
            <person name="Chang Q.C."/>
            <person name="Ding S.J."/>
            <person name="Wang X.J."/>
            <person name="Zhu J.G."/>
            <person name="Ruan X.D."/>
            <person name="Zhao L."/>
            <person name="Wei J.T."/>
            <person name="Ye R.Z."/>
            <person name="Que T.C."/>
            <person name="Du C.H."/>
            <person name="Zhou Y.H."/>
            <person name="Cheng J.X."/>
            <person name="Dai P.F."/>
            <person name="Guo W.B."/>
            <person name="Han X.H."/>
            <person name="Huang E.J."/>
            <person name="Li L.F."/>
            <person name="Wei W."/>
            <person name="Gao Y.C."/>
            <person name="Liu J.Z."/>
            <person name="Shao H.Z."/>
            <person name="Wang X."/>
            <person name="Wang C.C."/>
            <person name="Yang T.C."/>
            <person name="Huo Q.B."/>
            <person name="Li W."/>
            <person name="Chen H.Y."/>
            <person name="Chen S.E."/>
            <person name="Zhou L.G."/>
            <person name="Ni X.B."/>
            <person name="Tian J.H."/>
            <person name="Sheng Y."/>
            <person name="Liu T."/>
            <person name="Pan Y.S."/>
            <person name="Xia L.Y."/>
            <person name="Li J."/>
            <person name="Zhao F."/>
            <person name="Cao W.C."/>
        </authorList>
    </citation>
    <scope>NUCLEOTIDE SEQUENCE [LARGE SCALE GENOMIC DNA]</scope>
    <source>
        <strain evidence="3">HaeL-2018</strain>
    </source>
</reference>
<proteinExistence type="predicted"/>
<dbReference type="EMBL" id="JABSTR010000001">
    <property type="protein sequence ID" value="KAH9361077.1"/>
    <property type="molecule type" value="Genomic_DNA"/>
</dbReference>
<comment type="caution">
    <text evidence="3">The sequence shown here is derived from an EMBL/GenBank/DDBJ whole genome shotgun (WGS) entry which is preliminary data.</text>
</comment>
<feature type="region of interest" description="Disordered" evidence="1">
    <location>
        <begin position="80"/>
        <end position="105"/>
    </location>
</feature>